<dbReference type="AlphaFoldDB" id="A0A7X0D7C1"/>
<evidence type="ECO:0000256" key="1">
    <source>
        <dbReference type="SAM" id="MobiDB-lite"/>
    </source>
</evidence>
<dbReference type="RefSeq" id="WP_184078535.1">
    <property type="nucleotide sequence ID" value="NZ_JACHDS010000001.1"/>
</dbReference>
<comment type="caution">
    <text evidence="3">The sequence shown here is derived from an EMBL/GenBank/DDBJ whole genome shotgun (WGS) entry which is preliminary data.</text>
</comment>
<keyword evidence="2" id="KW-0812">Transmembrane</keyword>
<keyword evidence="2" id="KW-0472">Membrane</keyword>
<keyword evidence="2" id="KW-1133">Transmembrane helix</keyword>
<name>A0A7X0D7C1_9ACTN</name>
<protein>
    <recommendedName>
        <fullName evidence="5">DUF3558 domain-containing protein</fullName>
    </recommendedName>
</protein>
<sequence length="261" mass="27851">MPGGPPPAPKKRTGLWIGLGVGAVVLVLVIIGGIVFATSGGSDEPADRRDAPAAGGTESEDSEATGRASDNRDGDDFARYTGPSTPTKVDIGSGPYERPDVHDVCSVLTDETLDGLGMDEHDYFNENESITSCDWSRLAPDGSFHTLSVQYSVPPDDHESVSQAKNIYGFHAERGIGILGERIEEKKSDVGDESLIVLTDMSSKDAGEEATVIVRAENMIIEIEHGIRPDSDAPVGDSLMDWDDVQKLMPELARQALNNVG</sequence>
<feature type="transmembrane region" description="Helical" evidence="2">
    <location>
        <begin position="15"/>
        <end position="39"/>
    </location>
</feature>
<proteinExistence type="predicted"/>
<evidence type="ECO:0000313" key="3">
    <source>
        <dbReference type="EMBL" id="MBB6174482.1"/>
    </source>
</evidence>
<evidence type="ECO:0000256" key="2">
    <source>
        <dbReference type="SAM" id="Phobius"/>
    </source>
</evidence>
<dbReference type="Proteomes" id="UP000546642">
    <property type="component" value="Unassembled WGS sequence"/>
</dbReference>
<feature type="region of interest" description="Disordered" evidence="1">
    <location>
        <begin position="39"/>
        <end position="96"/>
    </location>
</feature>
<dbReference type="EMBL" id="JACHDS010000001">
    <property type="protein sequence ID" value="MBB6174482.1"/>
    <property type="molecule type" value="Genomic_DNA"/>
</dbReference>
<reference evidence="3 4" key="1">
    <citation type="submission" date="2020-08" db="EMBL/GenBank/DDBJ databases">
        <title>Sequencing the genomes of 1000 actinobacteria strains.</title>
        <authorList>
            <person name="Klenk H.-P."/>
        </authorList>
    </citation>
    <scope>NUCLEOTIDE SEQUENCE [LARGE SCALE GENOMIC DNA]</scope>
    <source>
        <strain evidence="3 4">DSM 46659</strain>
    </source>
</reference>
<feature type="compositionally biased region" description="Basic and acidic residues" evidence="1">
    <location>
        <begin position="69"/>
        <end position="78"/>
    </location>
</feature>
<keyword evidence="4" id="KW-1185">Reference proteome</keyword>
<evidence type="ECO:0000313" key="4">
    <source>
        <dbReference type="Proteomes" id="UP000546642"/>
    </source>
</evidence>
<organism evidence="3 4">
    <name type="scientific">Nocardiopsis mwathae</name>
    <dbReference type="NCBI Taxonomy" id="1472723"/>
    <lineage>
        <taxon>Bacteria</taxon>
        <taxon>Bacillati</taxon>
        <taxon>Actinomycetota</taxon>
        <taxon>Actinomycetes</taxon>
        <taxon>Streptosporangiales</taxon>
        <taxon>Nocardiopsidaceae</taxon>
        <taxon>Nocardiopsis</taxon>
    </lineage>
</organism>
<accession>A0A7X0D7C1</accession>
<gene>
    <name evidence="3" type="ORF">HNR23_004542</name>
</gene>
<evidence type="ECO:0008006" key="5">
    <source>
        <dbReference type="Google" id="ProtNLM"/>
    </source>
</evidence>